<accession>A0A0L0FZ42</accession>
<keyword evidence="2" id="KW-1185">Reference proteome</keyword>
<evidence type="ECO:0000313" key="1">
    <source>
        <dbReference type="EMBL" id="KNC81238.1"/>
    </source>
</evidence>
<proteinExistence type="predicted"/>
<protein>
    <submittedName>
        <fullName evidence="1">Uncharacterized protein</fullName>
    </submittedName>
</protein>
<dbReference type="GeneID" id="25906917"/>
<sequence length="439" mass="48935">MSRFGALLEELDVNVRMQFHDTTVEYTEEVALYLDLVDVLTSATLTQIMAICIGLMRTLAQTQQSAALRACVVRLVTAAAAASDMYTTMEPRLAIKLLELMDRDELVDTHVSLTMACKLTQLVDPHTHKDFVRRINLYRRCVDFVALDGTGTACVVKELLNTFMVAECTTVSSPFWRIVTQPVFEIMYRQVEHSEPHLRSLVTLTARYVNSPFFASTVGARGDSSTLNLDPAQLLRFCCENFKTSQQPVSLVELVVVCVQHQYYVPSTYCAPALRVFLQLDREAGTRTLAWKVAAIYAQCMLFVGCPDSAPADVVDLACVASSIRYYCQNDLYIMAYHQVEVILVLFRLHALPYAHVAQLINVETFQYIAAAAVGMLASKLTPASVRATLVNTLDLYLYFAGRFELPMIGAIYAETIVGADADTIRRLLAQNILLSEVC</sequence>
<dbReference type="EMBL" id="KQ242053">
    <property type="protein sequence ID" value="KNC81238.1"/>
    <property type="molecule type" value="Genomic_DNA"/>
</dbReference>
<organism evidence="1 2">
    <name type="scientific">Sphaeroforma arctica JP610</name>
    <dbReference type="NCBI Taxonomy" id="667725"/>
    <lineage>
        <taxon>Eukaryota</taxon>
        <taxon>Ichthyosporea</taxon>
        <taxon>Ichthyophonida</taxon>
        <taxon>Sphaeroforma</taxon>
    </lineage>
</organism>
<gene>
    <name evidence="1" type="ORF">SARC_06413</name>
</gene>
<dbReference type="RefSeq" id="XP_014155140.1">
    <property type="nucleotide sequence ID" value="XM_014299665.1"/>
</dbReference>
<dbReference type="Proteomes" id="UP000054560">
    <property type="component" value="Unassembled WGS sequence"/>
</dbReference>
<name>A0A0L0FZ42_9EUKA</name>
<reference evidence="1 2" key="1">
    <citation type="submission" date="2011-02" db="EMBL/GenBank/DDBJ databases">
        <title>The Genome Sequence of Sphaeroforma arctica JP610.</title>
        <authorList>
            <consortium name="The Broad Institute Genome Sequencing Platform"/>
            <person name="Russ C."/>
            <person name="Cuomo C."/>
            <person name="Young S.K."/>
            <person name="Zeng Q."/>
            <person name="Gargeya S."/>
            <person name="Alvarado L."/>
            <person name="Berlin A."/>
            <person name="Chapman S.B."/>
            <person name="Chen Z."/>
            <person name="Freedman E."/>
            <person name="Gellesch M."/>
            <person name="Goldberg J."/>
            <person name="Griggs A."/>
            <person name="Gujja S."/>
            <person name="Heilman E."/>
            <person name="Heiman D."/>
            <person name="Howarth C."/>
            <person name="Mehta T."/>
            <person name="Neiman D."/>
            <person name="Pearson M."/>
            <person name="Roberts A."/>
            <person name="Saif S."/>
            <person name="Shea T."/>
            <person name="Shenoy N."/>
            <person name="Sisk P."/>
            <person name="Stolte C."/>
            <person name="Sykes S."/>
            <person name="White J."/>
            <person name="Yandava C."/>
            <person name="Burger G."/>
            <person name="Gray M.W."/>
            <person name="Holland P.W.H."/>
            <person name="King N."/>
            <person name="Lang F.B.F."/>
            <person name="Roger A.J."/>
            <person name="Ruiz-Trillo I."/>
            <person name="Haas B."/>
            <person name="Nusbaum C."/>
            <person name="Birren B."/>
        </authorList>
    </citation>
    <scope>NUCLEOTIDE SEQUENCE [LARGE SCALE GENOMIC DNA]</scope>
    <source>
        <strain evidence="1 2">JP610</strain>
    </source>
</reference>
<dbReference type="AlphaFoldDB" id="A0A0L0FZ42"/>
<evidence type="ECO:0000313" key="2">
    <source>
        <dbReference type="Proteomes" id="UP000054560"/>
    </source>
</evidence>